<keyword evidence="1" id="KW-0433">Leucine-rich repeat</keyword>
<name>A0A8B8NJG7_9MYRT</name>
<dbReference type="SUPFAM" id="SSF52058">
    <property type="entry name" value="L domain-like"/>
    <property type="match status" value="1"/>
</dbReference>
<evidence type="ECO:0000313" key="7">
    <source>
        <dbReference type="RefSeq" id="XP_030522622.2"/>
    </source>
</evidence>
<keyword evidence="6" id="KW-1185">Reference proteome</keyword>
<evidence type="ECO:0000259" key="4">
    <source>
        <dbReference type="Pfam" id="PF23247"/>
    </source>
</evidence>
<dbReference type="InterPro" id="IPR032675">
    <property type="entry name" value="LRR_dom_sf"/>
</dbReference>
<evidence type="ECO:0000256" key="2">
    <source>
        <dbReference type="ARBA" id="ARBA00022737"/>
    </source>
</evidence>
<organism evidence="6 7">
    <name type="scientific">Rhodamnia argentea</name>
    <dbReference type="NCBI Taxonomy" id="178133"/>
    <lineage>
        <taxon>Eukaryota</taxon>
        <taxon>Viridiplantae</taxon>
        <taxon>Streptophyta</taxon>
        <taxon>Embryophyta</taxon>
        <taxon>Tracheophyta</taxon>
        <taxon>Spermatophyta</taxon>
        <taxon>Magnoliopsida</taxon>
        <taxon>eudicotyledons</taxon>
        <taxon>Gunneridae</taxon>
        <taxon>Pentapetalae</taxon>
        <taxon>rosids</taxon>
        <taxon>malvids</taxon>
        <taxon>Myrtales</taxon>
        <taxon>Myrtaceae</taxon>
        <taxon>Myrtoideae</taxon>
        <taxon>Myrteae</taxon>
        <taxon>Australasian group</taxon>
        <taxon>Rhodamnia</taxon>
    </lineage>
</organism>
<dbReference type="Proteomes" id="UP000827889">
    <property type="component" value="Chromosome 2"/>
</dbReference>
<dbReference type="RefSeq" id="XP_030522622.2">
    <property type="nucleotide sequence ID" value="XM_030666762.2"/>
</dbReference>
<feature type="domain" description="Disease resistance R13L4/SHOC-2-like LRR" evidence="5">
    <location>
        <begin position="47"/>
        <end position="247"/>
    </location>
</feature>
<dbReference type="InterPro" id="IPR050905">
    <property type="entry name" value="Plant_NBS-LRR"/>
</dbReference>
<dbReference type="PANTHER" id="PTHR33463">
    <property type="entry name" value="NB-ARC DOMAIN-CONTAINING PROTEIN-RELATED"/>
    <property type="match status" value="1"/>
</dbReference>
<keyword evidence="2" id="KW-0677">Repeat</keyword>
<reference evidence="6" key="1">
    <citation type="submission" date="2025-05" db="UniProtKB">
        <authorList>
            <consortium name="RefSeq"/>
        </authorList>
    </citation>
    <scope>NUCLEOTIDE SEQUENCE [LARGE SCALE GENOMIC DNA]</scope>
</reference>
<dbReference type="AlphaFoldDB" id="A0A8B8NJG7"/>
<evidence type="ECO:0000256" key="3">
    <source>
        <dbReference type="ARBA" id="ARBA00022821"/>
    </source>
</evidence>
<protein>
    <submittedName>
        <fullName evidence="7">Disease resistance protein At4g27190-like</fullName>
    </submittedName>
</protein>
<sequence length="517" mass="59068">MHNVWRDIAVYISLVEKESGFFPQSRMSIDELPEKPEKLRHVRRRISHMNSNIHKLPTRVLGCSELTVLFLQGNPLKKIPDGFIREMRALRYLNLSCTSICSLPLSLFQLSELHTLLLRDCRYLENLPPLGALCKLEVLDLSGTPLEQLPTEMDKLDCLRVLHLAGTHHLEYIEAGTFSVLSNLEELDMSFSAYTWDTEQNLGGERAALDELFMLEKLSNLQIRLDTVQCIVPCRDWLGRLKRFRIWVSPRICESSYYSPIQQDEKRAILRGVDLTLLEGGLEVLLHNASALDLINCGGISDLSEIVSKKSLRGLQNLKSLSITGCSWIKVILREEKIQDSVLPNLENFTLSRLENLVKIVDGMLQEGCLGKLRTIEVVDCPKLKKLISYALLCQLHNLNEIKIADCERMKVVISGNLPGGVLPKLRVLEMRDLTSLRTIYPGMSNWPSLVRIEVSNCPKLDRLPFAFRNGFSIREIRGELEWWNNIKWPSEDIKISLQERFQVFIATPPTRGDREA</sequence>
<dbReference type="PANTHER" id="PTHR33463:SF202">
    <property type="entry name" value="NB-ARC DOMAIN-CONTAINING PROTEIN"/>
    <property type="match status" value="1"/>
</dbReference>
<reference evidence="7" key="2">
    <citation type="submission" date="2025-08" db="UniProtKB">
        <authorList>
            <consortium name="RefSeq"/>
        </authorList>
    </citation>
    <scope>IDENTIFICATION</scope>
    <source>
        <tissue evidence="7">Leaf</tissue>
    </source>
</reference>
<dbReference type="SMART" id="SM00369">
    <property type="entry name" value="LRR_TYP"/>
    <property type="match status" value="3"/>
</dbReference>
<evidence type="ECO:0000313" key="6">
    <source>
        <dbReference type="Proteomes" id="UP000827889"/>
    </source>
</evidence>
<dbReference type="Pfam" id="PF23247">
    <property type="entry name" value="LRR_RPS2"/>
    <property type="match status" value="1"/>
</dbReference>
<gene>
    <name evidence="7" type="primary">LOC115735497</name>
</gene>
<dbReference type="InterPro" id="IPR055414">
    <property type="entry name" value="LRR_R13L4/SHOC2-like"/>
</dbReference>
<dbReference type="KEGG" id="rarg:115735497"/>
<dbReference type="Pfam" id="PF23598">
    <property type="entry name" value="LRR_14"/>
    <property type="match status" value="1"/>
</dbReference>
<evidence type="ECO:0000256" key="1">
    <source>
        <dbReference type="ARBA" id="ARBA00022614"/>
    </source>
</evidence>
<dbReference type="GO" id="GO:0006952">
    <property type="term" value="P:defense response"/>
    <property type="evidence" value="ECO:0007669"/>
    <property type="project" value="UniProtKB-KW"/>
</dbReference>
<proteinExistence type="predicted"/>
<dbReference type="GO" id="GO:0043531">
    <property type="term" value="F:ADP binding"/>
    <property type="evidence" value="ECO:0007669"/>
    <property type="project" value="InterPro"/>
</dbReference>
<dbReference type="GO" id="GO:0005524">
    <property type="term" value="F:ATP binding"/>
    <property type="evidence" value="ECO:0007669"/>
    <property type="project" value="UniProtKB-KW"/>
</dbReference>
<dbReference type="InterPro" id="IPR057135">
    <property type="entry name" value="At4g27190-like_LRR"/>
</dbReference>
<dbReference type="Gene3D" id="3.80.10.10">
    <property type="entry name" value="Ribonuclease Inhibitor"/>
    <property type="match status" value="2"/>
</dbReference>
<keyword evidence="3" id="KW-0611">Plant defense</keyword>
<dbReference type="GeneID" id="115735497"/>
<feature type="domain" description="Disease resistance protein At4g27190-like leucine-rich repeats" evidence="4">
    <location>
        <begin position="290"/>
        <end position="408"/>
    </location>
</feature>
<evidence type="ECO:0000259" key="5">
    <source>
        <dbReference type="Pfam" id="PF23598"/>
    </source>
</evidence>
<accession>A0A8B8NJG7</accession>
<dbReference type="InterPro" id="IPR003591">
    <property type="entry name" value="Leu-rich_rpt_typical-subtyp"/>
</dbReference>